<dbReference type="Pfam" id="PF26640">
    <property type="entry name" value="DUF8212"/>
    <property type="match status" value="1"/>
</dbReference>
<protein>
    <submittedName>
        <fullName evidence="2">Vegetative incompatibility protein HET-E-1</fullName>
    </submittedName>
</protein>
<keyword evidence="3" id="KW-1185">Reference proteome</keyword>
<dbReference type="EMBL" id="QGML01001464">
    <property type="protein sequence ID" value="TVY88986.1"/>
    <property type="molecule type" value="Genomic_DNA"/>
</dbReference>
<sequence length="548" mass="62857">MRLLNATSLKLEEFFDGSLPPYAILSHRWQDDEASFQDMQTDSARQKAGYTKLKLCCDQAVKDGFGYAWGAAACYAYLFDVQNDRASFSISAWFTRGWTLQELVAPARVEFYSSTWDSLGTKADLKDEISAITGIDVEVLEGADPARFCVAKRMSWASQRTTTRVEDRAYSLLGIFDVNMPMLYGEGEKAFLRLQDEIIKHSDDNSLFAWSSTDDNYRGLLAKSPSEFGDCTNVVLSERKLNRVPYSTTNMGLKIQLPMVAWAMNTYLAALDCEIKGYPNSRVGIFLKLLQEKDQCARIMFEGKDRKAFDSALIAQSSHIEVYVRQRVPDVRPEHQMDFMYGFWLRRLPWKVKPWTPLLEHSDTEVWDIDEVISHNTWKEESRFAEIPVGSSGTAVAVWYRHIPTYKYGLYSVLKLGFDTSVNPVCQLQGAMWGLEPDPPEPRVGFEGIMLDPFPVKLMGIFEKEMSPSWISERPLNRHTFRGDRLQGTIPQVEYFNTTQRDESDDTCFHEWRSWRISIVEKVVGNQRVWVVDIDFPIPSSKTEYLEG</sequence>
<dbReference type="AlphaFoldDB" id="A0A559M7M8"/>
<dbReference type="InterPro" id="IPR058525">
    <property type="entry name" value="DUF8212"/>
</dbReference>
<proteinExistence type="predicted"/>
<gene>
    <name evidence="2" type="primary">HET-E1_1</name>
    <name evidence="2" type="ORF">LAWI1_G008307</name>
</gene>
<dbReference type="PANTHER" id="PTHR10622:SF10">
    <property type="entry name" value="HET DOMAIN-CONTAINING PROTEIN"/>
    <property type="match status" value="1"/>
</dbReference>
<feature type="domain" description="DUF8212" evidence="1">
    <location>
        <begin position="189"/>
        <end position="214"/>
    </location>
</feature>
<name>A0A559M7M8_9HELO</name>
<comment type="caution">
    <text evidence="2">The sequence shown here is derived from an EMBL/GenBank/DDBJ whole genome shotgun (WGS) entry which is preliminary data.</text>
</comment>
<dbReference type="Proteomes" id="UP000315522">
    <property type="component" value="Unassembled WGS sequence"/>
</dbReference>
<evidence type="ECO:0000313" key="3">
    <source>
        <dbReference type="Proteomes" id="UP000315522"/>
    </source>
</evidence>
<accession>A0A559M7M8</accession>
<evidence type="ECO:0000313" key="2">
    <source>
        <dbReference type="EMBL" id="TVY88986.1"/>
    </source>
</evidence>
<reference evidence="2 3" key="1">
    <citation type="submission" date="2018-05" db="EMBL/GenBank/DDBJ databases">
        <title>Genome sequencing and assembly of the regulated plant pathogen Lachnellula willkommii and related sister species for the development of diagnostic species identification markers.</title>
        <authorList>
            <person name="Giroux E."/>
            <person name="Bilodeau G."/>
        </authorList>
    </citation>
    <scope>NUCLEOTIDE SEQUENCE [LARGE SCALE GENOMIC DNA]</scope>
    <source>
        <strain evidence="2 3">CBS 172.35</strain>
    </source>
</reference>
<dbReference type="PANTHER" id="PTHR10622">
    <property type="entry name" value="HET DOMAIN-CONTAINING PROTEIN"/>
    <property type="match status" value="1"/>
</dbReference>
<evidence type="ECO:0000259" key="1">
    <source>
        <dbReference type="Pfam" id="PF26640"/>
    </source>
</evidence>
<organism evidence="2 3">
    <name type="scientific">Lachnellula willkommii</name>
    <dbReference type="NCBI Taxonomy" id="215461"/>
    <lineage>
        <taxon>Eukaryota</taxon>
        <taxon>Fungi</taxon>
        <taxon>Dikarya</taxon>
        <taxon>Ascomycota</taxon>
        <taxon>Pezizomycotina</taxon>
        <taxon>Leotiomycetes</taxon>
        <taxon>Helotiales</taxon>
        <taxon>Lachnaceae</taxon>
        <taxon>Lachnellula</taxon>
    </lineage>
</organism>